<evidence type="ECO:0000313" key="2">
    <source>
        <dbReference type="EMBL" id="PUU76063.1"/>
    </source>
</evidence>
<dbReference type="OrthoDB" id="10659148at2759"/>
<evidence type="ECO:0000313" key="3">
    <source>
        <dbReference type="Proteomes" id="UP000244722"/>
    </source>
</evidence>
<accession>A0A2T6ZKQ8</accession>
<name>A0A2T6ZKQ8_TUBBO</name>
<comment type="caution">
    <text evidence="2">The sequence shown here is derived from an EMBL/GenBank/DDBJ whole genome shotgun (WGS) entry which is preliminary data.</text>
</comment>
<evidence type="ECO:0000256" key="1">
    <source>
        <dbReference type="SAM" id="MobiDB-lite"/>
    </source>
</evidence>
<gene>
    <name evidence="2" type="ORF">B9Z19DRAFT_1130386</name>
</gene>
<dbReference type="EMBL" id="NESQ01000205">
    <property type="protein sequence ID" value="PUU76063.1"/>
    <property type="molecule type" value="Genomic_DNA"/>
</dbReference>
<sequence length="154" mass="16581">MEVLEKAGQEEEVRKVVQASHAERGDGEVHSGLIIVALGRVALIGIFQARLVELDEPVEKGVKNFSPSPMARNSSAEPPGGKGAGSRPNEARMPWLQRPAARQTPSYSNHGNIADPHLRESSVPTEPNYSEGHEPNDSASLTGEDACSLRYSDD</sequence>
<dbReference type="STRING" id="42251.A0A2T6ZKQ8"/>
<keyword evidence="3" id="KW-1185">Reference proteome</keyword>
<dbReference type="Proteomes" id="UP000244722">
    <property type="component" value="Unassembled WGS sequence"/>
</dbReference>
<feature type="region of interest" description="Disordered" evidence="1">
    <location>
        <begin position="57"/>
        <end position="154"/>
    </location>
</feature>
<dbReference type="AlphaFoldDB" id="A0A2T6ZKQ8"/>
<proteinExistence type="predicted"/>
<reference evidence="2 3" key="1">
    <citation type="submission" date="2017-04" db="EMBL/GenBank/DDBJ databases">
        <title>Draft genome sequence of Tuber borchii Vittad., a whitish edible truffle.</title>
        <authorList>
            <consortium name="DOE Joint Genome Institute"/>
            <person name="Murat C."/>
            <person name="Kuo A."/>
            <person name="Barry K.W."/>
            <person name="Clum A."/>
            <person name="Dockter R.B."/>
            <person name="Fauchery L."/>
            <person name="Iotti M."/>
            <person name="Kohler A."/>
            <person name="Labutti K."/>
            <person name="Lindquist E.A."/>
            <person name="Lipzen A."/>
            <person name="Ohm R.A."/>
            <person name="Wang M."/>
            <person name="Grigoriev I.V."/>
            <person name="Zambonelli A."/>
            <person name="Martin F.M."/>
        </authorList>
    </citation>
    <scope>NUCLEOTIDE SEQUENCE [LARGE SCALE GENOMIC DNA]</scope>
    <source>
        <strain evidence="2 3">Tbo3840</strain>
    </source>
</reference>
<organism evidence="2 3">
    <name type="scientific">Tuber borchii</name>
    <name type="common">White truffle</name>
    <dbReference type="NCBI Taxonomy" id="42251"/>
    <lineage>
        <taxon>Eukaryota</taxon>
        <taxon>Fungi</taxon>
        <taxon>Dikarya</taxon>
        <taxon>Ascomycota</taxon>
        <taxon>Pezizomycotina</taxon>
        <taxon>Pezizomycetes</taxon>
        <taxon>Pezizales</taxon>
        <taxon>Tuberaceae</taxon>
        <taxon>Tuber</taxon>
    </lineage>
</organism>
<feature type="compositionally biased region" description="Polar residues" evidence="1">
    <location>
        <begin position="65"/>
        <end position="76"/>
    </location>
</feature>
<protein>
    <submittedName>
        <fullName evidence="2">Uncharacterized protein</fullName>
    </submittedName>
</protein>